<comment type="caution">
    <text evidence="2">The sequence shown here is derived from an EMBL/GenBank/DDBJ whole genome shotgun (WGS) entry which is preliminary data.</text>
</comment>
<dbReference type="EMBL" id="RCNR01000041">
    <property type="protein sequence ID" value="MUH37474.1"/>
    <property type="molecule type" value="Genomic_DNA"/>
</dbReference>
<evidence type="ECO:0000256" key="1">
    <source>
        <dbReference type="ARBA" id="ARBA00022679"/>
    </source>
</evidence>
<dbReference type="PANTHER" id="PTHR46401">
    <property type="entry name" value="GLYCOSYLTRANSFERASE WBBK-RELATED"/>
    <property type="match status" value="1"/>
</dbReference>
<dbReference type="GO" id="GO:0009103">
    <property type="term" value="P:lipopolysaccharide biosynthetic process"/>
    <property type="evidence" value="ECO:0007669"/>
    <property type="project" value="TreeGrafter"/>
</dbReference>
<accession>A0A7X3D2Q3</accession>
<dbReference type="Proteomes" id="UP000540519">
    <property type="component" value="Unassembled WGS sequence"/>
</dbReference>
<dbReference type="Gene3D" id="3.40.50.2000">
    <property type="entry name" value="Glycogen Phosphorylase B"/>
    <property type="match status" value="2"/>
</dbReference>
<name>A0A7X3D2Q3_9FLAO</name>
<dbReference type="AlphaFoldDB" id="A0A7X3D2Q3"/>
<dbReference type="PANTHER" id="PTHR46401:SF2">
    <property type="entry name" value="GLYCOSYLTRANSFERASE WBBK-RELATED"/>
    <property type="match status" value="1"/>
</dbReference>
<keyword evidence="3" id="KW-1185">Reference proteome</keyword>
<dbReference type="SUPFAM" id="SSF53756">
    <property type="entry name" value="UDP-Glycosyltransferase/glycogen phosphorylase"/>
    <property type="match status" value="1"/>
</dbReference>
<dbReference type="OrthoDB" id="9765330at2"/>
<evidence type="ECO:0000313" key="2">
    <source>
        <dbReference type="EMBL" id="MUH37474.1"/>
    </source>
</evidence>
<gene>
    <name evidence="2" type="ORF">D9O36_16610</name>
</gene>
<dbReference type="RefSeq" id="WP_155600754.1">
    <property type="nucleotide sequence ID" value="NZ_RCNR01000041.1"/>
</dbReference>
<evidence type="ECO:0000313" key="3">
    <source>
        <dbReference type="Proteomes" id="UP000540519"/>
    </source>
</evidence>
<sequence length="412" mass="45602">MKLAIVTAYPPSKVTLTEYGYYLVKHFRLQEEVTEIILMTDKTTAPKDFSFEGEGCKITVSECWEFNSYSNLLTVNKAIKTHKPDAVLYNLQFLKFGDKKIPAALGLMLPYATKFKGIPTISLLHNILEQVDLDSAGFTKSKILQSIYGFIGTTLTKFVLASDILAVTISKYVTILEKKYKAKNIALIPHGSFETPPEPDFNLPAGPKQVMAFGKFGTYKKVEVLIEAIEVIRNRSNEDIEIVIAGTDSPNTPGYLKKMEEIYSHVSQIRFTGYVAEEDVPVIFGESAVVVFPYTSTTGSSGVLHQAGSYGKAVALPDLGDLSVLVKEEGYRGEFFLPEDKNSLADAIEKILTDDAYRTELAQTNYAAACSLPMSTITQMYLDYFKAIQVQKSKGQIIDVNAIGLTHEKVKA</sequence>
<keyword evidence="1 2" id="KW-0808">Transferase</keyword>
<reference evidence="2 3" key="1">
    <citation type="journal article" date="2019" name="Mar. Drugs">
        <title>Comparative Genomics and CAZyme Genome Repertoires of Marine Zobellia amurskyensis KMM 3526(T) and Zobellia laminariae KMM 3676(T).</title>
        <authorList>
            <person name="Chernysheva N."/>
            <person name="Bystritskaya E."/>
            <person name="Stenkova A."/>
            <person name="Golovkin I."/>
            <person name="Nedashkovskaya O."/>
            <person name="Isaeva M."/>
        </authorList>
    </citation>
    <scope>NUCLEOTIDE SEQUENCE [LARGE SCALE GENOMIC DNA]</scope>
    <source>
        <strain evidence="2 3">KMM 3526</strain>
    </source>
</reference>
<dbReference type="GO" id="GO:0016757">
    <property type="term" value="F:glycosyltransferase activity"/>
    <property type="evidence" value="ECO:0007669"/>
    <property type="project" value="TreeGrafter"/>
</dbReference>
<proteinExistence type="predicted"/>
<protein>
    <submittedName>
        <fullName evidence="2">Glycosyltransferase</fullName>
    </submittedName>
</protein>
<organism evidence="2 3">
    <name type="scientific">Zobellia amurskyensis</name>
    <dbReference type="NCBI Taxonomy" id="248905"/>
    <lineage>
        <taxon>Bacteria</taxon>
        <taxon>Pseudomonadati</taxon>
        <taxon>Bacteroidota</taxon>
        <taxon>Flavobacteriia</taxon>
        <taxon>Flavobacteriales</taxon>
        <taxon>Flavobacteriaceae</taxon>
        <taxon>Zobellia</taxon>
    </lineage>
</organism>
<dbReference type="Pfam" id="PF13692">
    <property type="entry name" value="Glyco_trans_1_4"/>
    <property type="match status" value="1"/>
</dbReference>